<dbReference type="InterPro" id="IPR010200">
    <property type="entry name" value="HflC"/>
</dbReference>
<evidence type="ECO:0000256" key="1">
    <source>
        <dbReference type="ARBA" id="ARBA00004167"/>
    </source>
</evidence>
<organism evidence="8 9">
    <name type="scientific">Phenylobacterium kunshanense</name>
    <dbReference type="NCBI Taxonomy" id="1445034"/>
    <lineage>
        <taxon>Bacteria</taxon>
        <taxon>Pseudomonadati</taxon>
        <taxon>Pseudomonadota</taxon>
        <taxon>Alphaproteobacteria</taxon>
        <taxon>Caulobacterales</taxon>
        <taxon>Caulobacteraceae</taxon>
        <taxon>Phenylobacterium</taxon>
    </lineage>
</organism>
<dbReference type="SUPFAM" id="SSF117892">
    <property type="entry name" value="Band 7/SPFH domain"/>
    <property type="match status" value="1"/>
</dbReference>
<dbReference type="PIRSF" id="PIRSF005651">
    <property type="entry name" value="HflC"/>
    <property type="match status" value="1"/>
</dbReference>
<dbReference type="GO" id="GO:0016020">
    <property type="term" value="C:membrane"/>
    <property type="evidence" value="ECO:0007669"/>
    <property type="project" value="UniProtKB-SubCell"/>
</dbReference>
<dbReference type="GO" id="GO:0008233">
    <property type="term" value="F:peptidase activity"/>
    <property type="evidence" value="ECO:0007669"/>
    <property type="project" value="UniProtKB-KW"/>
</dbReference>
<name>A0A328B911_9CAUL</name>
<keyword evidence="3" id="KW-0812">Transmembrane</keyword>
<evidence type="ECO:0000256" key="4">
    <source>
        <dbReference type="ARBA" id="ARBA00022989"/>
    </source>
</evidence>
<keyword evidence="5" id="KW-0472">Membrane</keyword>
<dbReference type="GO" id="GO:0006508">
    <property type="term" value="P:proteolysis"/>
    <property type="evidence" value="ECO:0007669"/>
    <property type="project" value="UniProtKB-KW"/>
</dbReference>
<reference evidence="8 9" key="1">
    <citation type="submission" date="2018-05" db="EMBL/GenBank/DDBJ databases">
        <authorList>
            <person name="Lanie J.A."/>
            <person name="Ng W.-L."/>
            <person name="Kazmierczak K.M."/>
            <person name="Andrzejewski T.M."/>
            <person name="Davidsen T.M."/>
            <person name="Wayne K.J."/>
            <person name="Tettelin H."/>
            <person name="Glass J.I."/>
            <person name="Rusch D."/>
            <person name="Podicherti R."/>
            <person name="Tsui H.-C.T."/>
            <person name="Winkler M.E."/>
        </authorList>
    </citation>
    <scope>NUCLEOTIDE SEQUENCE [LARGE SCALE GENOMIC DNA]</scope>
    <source>
        <strain evidence="8 9">BUT-10</strain>
    </source>
</reference>
<protein>
    <recommendedName>
        <fullName evidence="6">Protein HflC</fullName>
    </recommendedName>
</protein>
<gene>
    <name evidence="8" type="primary">hflC</name>
    <name evidence="8" type="ORF">DJ019_15365</name>
</gene>
<evidence type="ECO:0000313" key="8">
    <source>
        <dbReference type="EMBL" id="RAK63633.1"/>
    </source>
</evidence>
<dbReference type="AlphaFoldDB" id="A0A328B911"/>
<evidence type="ECO:0000256" key="6">
    <source>
        <dbReference type="PIRNR" id="PIRNR005651"/>
    </source>
</evidence>
<sequence>MSPRALALGILGLLAVVLVFQTFYVVDQRQQVIVVAFGDPVRVVNPPGRNEAGLNMKIPFVEQILRLDRRNIAIETAKEEIITAGQERLVVDAFLRYRISDPLQFYRTLRDETTAADRIGRLLNSSLRQVLGSATDSDIISNRRSQLMQQAKADMIRRAEASRLGIQVIDVRIKRADLPDANREFVFRRMSTARQQEAAQLRAQGEQRKREIIAEADREVAITLATAREQAGQITGEGDAQRTRIFANSFGRDPSFAAFFRSMQAYEQSFADGETTMVLSPDSAFFRYFEKGPTGR</sequence>
<dbReference type="Pfam" id="PF01145">
    <property type="entry name" value="Band_7"/>
    <property type="match status" value="1"/>
</dbReference>
<dbReference type="CDD" id="cd03405">
    <property type="entry name" value="SPFH_HflC"/>
    <property type="match status" value="1"/>
</dbReference>
<dbReference type="PANTHER" id="PTHR42911">
    <property type="entry name" value="MODULATOR OF FTSH PROTEASE HFLC"/>
    <property type="match status" value="1"/>
</dbReference>
<comment type="similarity">
    <text evidence="2 6">Belongs to the band 7/mec-2 family. HflC subfamily.</text>
</comment>
<dbReference type="InterPro" id="IPR036013">
    <property type="entry name" value="Band_7/SPFH_dom_sf"/>
</dbReference>
<dbReference type="EMBL" id="QFYS01000007">
    <property type="protein sequence ID" value="RAK63633.1"/>
    <property type="molecule type" value="Genomic_DNA"/>
</dbReference>
<dbReference type="SMART" id="SM00244">
    <property type="entry name" value="PHB"/>
    <property type="match status" value="1"/>
</dbReference>
<evidence type="ECO:0000256" key="3">
    <source>
        <dbReference type="ARBA" id="ARBA00022692"/>
    </source>
</evidence>
<evidence type="ECO:0000259" key="7">
    <source>
        <dbReference type="SMART" id="SM00244"/>
    </source>
</evidence>
<comment type="function">
    <text evidence="6">HflC and HflK could regulate a protease.</text>
</comment>
<keyword evidence="8" id="KW-0645">Protease</keyword>
<dbReference type="Gene3D" id="3.30.479.30">
    <property type="entry name" value="Band 7 domain"/>
    <property type="match status" value="1"/>
</dbReference>
<evidence type="ECO:0000256" key="5">
    <source>
        <dbReference type="ARBA" id="ARBA00023136"/>
    </source>
</evidence>
<dbReference type="InterPro" id="IPR001107">
    <property type="entry name" value="Band_7"/>
</dbReference>
<dbReference type="NCBIfam" id="TIGR01932">
    <property type="entry name" value="hflC"/>
    <property type="match status" value="1"/>
</dbReference>
<dbReference type="Proteomes" id="UP000249524">
    <property type="component" value="Unassembled WGS sequence"/>
</dbReference>
<comment type="subcellular location">
    <subcellularLocation>
        <location evidence="1">Membrane</location>
        <topology evidence="1">Single-pass membrane protein</topology>
    </subcellularLocation>
</comment>
<feature type="domain" description="Band 7" evidence="7">
    <location>
        <begin position="21"/>
        <end position="190"/>
    </location>
</feature>
<comment type="caution">
    <text evidence="8">The sequence shown here is derived from an EMBL/GenBank/DDBJ whole genome shotgun (WGS) entry which is preliminary data.</text>
</comment>
<proteinExistence type="inferred from homology"/>
<dbReference type="OrthoDB" id="9812991at2"/>
<dbReference type="RefSeq" id="WP_111276943.1">
    <property type="nucleotide sequence ID" value="NZ_QFYS01000007.1"/>
</dbReference>
<dbReference type="PANTHER" id="PTHR42911:SF1">
    <property type="entry name" value="MODULATOR OF FTSH PROTEASE HFLC"/>
    <property type="match status" value="1"/>
</dbReference>
<keyword evidence="4" id="KW-1133">Transmembrane helix</keyword>
<keyword evidence="8" id="KW-0378">Hydrolase</keyword>
<evidence type="ECO:0000256" key="2">
    <source>
        <dbReference type="ARBA" id="ARBA00007862"/>
    </source>
</evidence>
<keyword evidence="9" id="KW-1185">Reference proteome</keyword>
<accession>A0A328B911</accession>
<evidence type="ECO:0000313" key="9">
    <source>
        <dbReference type="Proteomes" id="UP000249524"/>
    </source>
</evidence>